<organism evidence="2 3">
    <name type="scientific">Desulfamplus magnetovallimortis</name>
    <dbReference type="NCBI Taxonomy" id="1246637"/>
    <lineage>
        <taxon>Bacteria</taxon>
        <taxon>Pseudomonadati</taxon>
        <taxon>Thermodesulfobacteriota</taxon>
        <taxon>Desulfobacteria</taxon>
        <taxon>Desulfobacterales</taxon>
        <taxon>Desulfobacteraceae</taxon>
        <taxon>Desulfamplus</taxon>
    </lineage>
</organism>
<dbReference type="Pfam" id="PF13401">
    <property type="entry name" value="AAA_22"/>
    <property type="match status" value="1"/>
</dbReference>
<dbReference type="AlphaFoldDB" id="A0A1W1HKU2"/>
<feature type="domain" description="ORC1/DEAH AAA+ ATPase" evidence="1">
    <location>
        <begin position="42"/>
        <end position="145"/>
    </location>
</feature>
<name>A0A1W1HKU2_9BACT</name>
<gene>
    <name evidence="2" type="ORF">MTBBW1_90013</name>
</gene>
<dbReference type="GO" id="GO:0016887">
    <property type="term" value="F:ATP hydrolysis activity"/>
    <property type="evidence" value="ECO:0007669"/>
    <property type="project" value="InterPro"/>
</dbReference>
<evidence type="ECO:0000313" key="2">
    <source>
        <dbReference type="EMBL" id="SLM33111.1"/>
    </source>
</evidence>
<dbReference type="InterPro" id="IPR027417">
    <property type="entry name" value="P-loop_NTPase"/>
</dbReference>
<reference evidence="2 3" key="1">
    <citation type="submission" date="2017-03" db="EMBL/GenBank/DDBJ databases">
        <authorList>
            <person name="Afonso C.L."/>
            <person name="Miller P.J."/>
            <person name="Scott M.A."/>
            <person name="Spackman E."/>
            <person name="Goraichik I."/>
            <person name="Dimitrov K.M."/>
            <person name="Suarez D.L."/>
            <person name="Swayne D.E."/>
        </authorList>
    </citation>
    <scope>NUCLEOTIDE SEQUENCE [LARGE SCALE GENOMIC DNA]</scope>
    <source>
        <strain evidence="2">PRJEB14757</strain>
    </source>
</reference>
<evidence type="ECO:0000259" key="1">
    <source>
        <dbReference type="Pfam" id="PF13401"/>
    </source>
</evidence>
<dbReference type="Gene3D" id="3.40.50.300">
    <property type="entry name" value="P-loop containing nucleotide triphosphate hydrolases"/>
    <property type="match status" value="1"/>
</dbReference>
<dbReference type="EMBL" id="FWEV01000336">
    <property type="protein sequence ID" value="SLM33111.1"/>
    <property type="molecule type" value="Genomic_DNA"/>
</dbReference>
<protein>
    <recommendedName>
        <fullName evidence="1">ORC1/DEAH AAA+ ATPase domain-containing protein</fullName>
    </recommendedName>
</protein>
<evidence type="ECO:0000313" key="3">
    <source>
        <dbReference type="Proteomes" id="UP000191931"/>
    </source>
</evidence>
<dbReference type="STRING" id="1246637.MTBBW1_90013"/>
<proteinExistence type="predicted"/>
<dbReference type="RefSeq" id="WP_080798664.1">
    <property type="nucleotide sequence ID" value="NZ_LT828540.1"/>
</dbReference>
<dbReference type="Proteomes" id="UP000191931">
    <property type="component" value="Unassembled WGS sequence"/>
</dbReference>
<sequence>MRTFSSYGPVNPKLHYYAPRKELLDFGYGQLVGNSYEEGGHYITVWGSRQTGKSWALREILFRLKKDEKFLVLKINLENLKQTKDVSIILQNISESIGSGLNKTVPVIDTPEQFQNIFSNKVLDRPLVLILDEFDSLNEDAISAIVGTFRNIYTIRQDQSDRPTDKKDYLLHAVALIGVRSVLGVESAKGSPFNVQRSMQIPNLTFDEVETMFRWHEQESGQRVDQEVIDTLFYETQGQPGLTCWFGELLTEGWGQFRVTPEMQMDMALFQRAYRAGLYRLPNNNILNIISKVKITPYKEIVLRMLGTREKVRFAYDKTDLNFLYTNGVIDIEETDDNNQKELHAKFASPFVQKRLFNFLTNELFDIGDELYEPFEDIESAINETRIDIRQMMKFYQKYLIKNSHWILKRAPRRSDLRIFEAVFHFNVYMYLSRFIRRYGGEVYPEFPTGNGQIDLILKYGKKIYGVELKSYVDKSEYRKALKQSAAYGQQLGLKEISLIFFIEIIDADNRKKFENDFNDPDTGVKVMPFFVETRSLNDC</sequence>
<dbReference type="InterPro" id="IPR049945">
    <property type="entry name" value="AAA_22"/>
</dbReference>
<dbReference type="OrthoDB" id="5411535at2"/>
<accession>A0A1W1HKU2</accession>
<dbReference type="SUPFAM" id="SSF52540">
    <property type="entry name" value="P-loop containing nucleoside triphosphate hydrolases"/>
    <property type="match status" value="1"/>
</dbReference>
<keyword evidence="3" id="KW-1185">Reference proteome</keyword>